<dbReference type="AlphaFoldDB" id="A0A1C6K1A4"/>
<reference evidence="1" key="1">
    <citation type="submission" date="2015-09" db="EMBL/GenBank/DDBJ databases">
        <authorList>
            <consortium name="Pathogen Informatics"/>
        </authorList>
    </citation>
    <scope>NUCLEOTIDE SEQUENCE</scope>
    <source>
        <strain evidence="1">2789STDY5834896</strain>
    </source>
</reference>
<accession>A0A1C6K1A4</accession>
<dbReference type="SUPFAM" id="SSF47240">
    <property type="entry name" value="Ferritin-like"/>
    <property type="match status" value="1"/>
</dbReference>
<gene>
    <name evidence="1" type="ORF">SAMEA3545359_02531</name>
</gene>
<keyword evidence="1" id="KW-0167">Capsid protein</keyword>
<keyword evidence="1" id="KW-0946">Virion</keyword>
<dbReference type="InterPro" id="IPR009078">
    <property type="entry name" value="Ferritin-like_SF"/>
</dbReference>
<dbReference type="EMBL" id="FMHG01000002">
    <property type="protein sequence ID" value="SCJ88126.1"/>
    <property type="molecule type" value="Genomic_DNA"/>
</dbReference>
<name>A0A1C6K1A4_9FIRM</name>
<evidence type="ECO:0000313" key="1">
    <source>
        <dbReference type="EMBL" id="SCJ88126.1"/>
    </source>
</evidence>
<protein>
    <submittedName>
        <fullName evidence="1">Spore coat protein</fullName>
    </submittedName>
</protein>
<proteinExistence type="predicted"/>
<organism evidence="1">
    <name type="scientific">uncultured Anaerotruncus sp</name>
    <dbReference type="NCBI Taxonomy" id="905011"/>
    <lineage>
        <taxon>Bacteria</taxon>
        <taxon>Bacillati</taxon>
        <taxon>Bacillota</taxon>
        <taxon>Clostridia</taxon>
        <taxon>Eubacteriales</taxon>
        <taxon>Oscillospiraceae</taxon>
        <taxon>Anaerotruncus</taxon>
        <taxon>environmental samples</taxon>
    </lineage>
</organism>
<sequence>MNTITEKELSGIEDCLTEERILIQKYQMYASICQDAQIKQKCEQIAAKHQNHYDKLLNQLQ</sequence>